<keyword evidence="2" id="KW-1185">Reference proteome</keyword>
<gene>
    <name evidence="1" type="ORF">Cva_00457</name>
</gene>
<accession>A0A0K8MBH5</accession>
<organism evidence="1 2">
    <name type="scientific">Caedimonas varicaedens</name>
    <dbReference type="NCBI Taxonomy" id="1629334"/>
    <lineage>
        <taxon>Bacteria</taxon>
        <taxon>Pseudomonadati</taxon>
        <taxon>Pseudomonadota</taxon>
        <taxon>Alphaproteobacteria</taxon>
        <taxon>Holosporales</taxon>
        <taxon>Caedimonadaceae</taxon>
        <taxon>Caedimonas</taxon>
    </lineage>
</organism>
<dbReference type="Proteomes" id="UP000036771">
    <property type="component" value="Unassembled WGS sequence"/>
</dbReference>
<reference evidence="1 2" key="1">
    <citation type="submission" date="2015-03" db="EMBL/GenBank/DDBJ databases">
        <title>Caedibacter varicaedens, whole genome shotgun sequence.</title>
        <authorList>
            <person name="Suzuki H."/>
            <person name="Dapper A.L."/>
            <person name="Gibson A.K."/>
            <person name="Jackson C."/>
            <person name="Lee H."/>
            <person name="Pejaver V.R."/>
            <person name="Doak T."/>
            <person name="Lynch M."/>
        </authorList>
    </citation>
    <scope>NUCLEOTIDE SEQUENCE [LARGE SCALE GENOMIC DNA]</scope>
</reference>
<evidence type="ECO:0000313" key="1">
    <source>
        <dbReference type="EMBL" id="GAO97817.1"/>
    </source>
</evidence>
<dbReference type="STRING" id="1629334.Cva_00457"/>
<dbReference type="EMBL" id="BBVC01000019">
    <property type="protein sequence ID" value="GAO97817.1"/>
    <property type="molecule type" value="Genomic_DNA"/>
</dbReference>
<sequence length="98" mass="11144">MYTKVVEAWMMFPSKIPVSFRHNFKDLNFSEFMLDFYPKRHQLQILANNINKGGHTLVSEAMREGGGQPFFKVFLCVGSAGIVCLLGYRKLKVGTHSS</sequence>
<protein>
    <submittedName>
        <fullName evidence="1">Uncharacterized protein</fullName>
    </submittedName>
</protein>
<dbReference type="AlphaFoldDB" id="A0A0K8MBH5"/>
<evidence type="ECO:0000313" key="2">
    <source>
        <dbReference type="Proteomes" id="UP000036771"/>
    </source>
</evidence>
<comment type="caution">
    <text evidence="1">The sequence shown here is derived from an EMBL/GenBank/DDBJ whole genome shotgun (WGS) entry which is preliminary data.</text>
</comment>
<name>A0A0K8MBH5_9PROT</name>
<proteinExistence type="predicted"/>